<name>A0A420DAU5_9FLAO</name>
<evidence type="ECO:0000313" key="3">
    <source>
        <dbReference type="EMBL" id="RKE88147.1"/>
    </source>
</evidence>
<reference evidence="2" key="4">
    <citation type="submission" date="2024-05" db="EMBL/GenBank/DDBJ databases">
        <authorList>
            <person name="Sun Q."/>
            <person name="Sedlacek I."/>
        </authorList>
    </citation>
    <scope>NUCLEOTIDE SEQUENCE</scope>
    <source>
        <strain evidence="2">CCM 8490</strain>
    </source>
</reference>
<evidence type="ECO:0000259" key="1">
    <source>
        <dbReference type="Pfam" id="PF02464"/>
    </source>
</evidence>
<organism evidence="3 4">
    <name type="scientific">Epilithonimonas arachidiradicis</name>
    <dbReference type="NCBI Taxonomy" id="1617282"/>
    <lineage>
        <taxon>Bacteria</taxon>
        <taxon>Pseudomonadati</taxon>
        <taxon>Bacteroidota</taxon>
        <taxon>Flavobacteriia</taxon>
        <taxon>Flavobacteriales</taxon>
        <taxon>Weeksellaceae</taxon>
        <taxon>Chryseobacterium group</taxon>
        <taxon>Epilithonimonas</taxon>
    </lineage>
</organism>
<dbReference type="EMBL" id="RAQH01000003">
    <property type="protein sequence ID" value="RKE88147.1"/>
    <property type="molecule type" value="Genomic_DNA"/>
</dbReference>
<proteinExistence type="predicted"/>
<dbReference type="RefSeq" id="WP_120212955.1">
    <property type="nucleotide sequence ID" value="NZ_BMCW01000001.1"/>
</dbReference>
<keyword evidence="3" id="KW-0378">Hydrolase</keyword>
<protein>
    <submittedName>
        <fullName evidence="3">PncC family amidohydrolase</fullName>
    </submittedName>
</protein>
<dbReference type="Gene3D" id="3.90.950.20">
    <property type="entry name" value="CinA-like"/>
    <property type="match status" value="1"/>
</dbReference>
<dbReference type="NCBIfam" id="TIGR00199">
    <property type="entry name" value="PncC_domain"/>
    <property type="match status" value="1"/>
</dbReference>
<gene>
    <name evidence="3" type="ORF">BXY58_1287</name>
    <name evidence="2" type="ORF">GCM10007332_10830</name>
</gene>
<reference evidence="5" key="3">
    <citation type="journal article" date="2019" name="Int. J. Syst. Evol. Microbiol.">
        <title>The Global Catalogue of Microorganisms (GCM) 10K type strain sequencing project: providing services to taxonomists for standard genome sequencing and annotation.</title>
        <authorList>
            <consortium name="The Broad Institute Genomics Platform"/>
            <consortium name="The Broad Institute Genome Sequencing Center for Infectious Disease"/>
            <person name="Wu L."/>
            <person name="Ma J."/>
        </authorList>
    </citation>
    <scope>NUCLEOTIDE SEQUENCE [LARGE SCALE GENOMIC DNA]</scope>
    <source>
        <strain evidence="5">CCM 8490</strain>
    </source>
</reference>
<dbReference type="Proteomes" id="UP000658202">
    <property type="component" value="Unassembled WGS sequence"/>
</dbReference>
<sequence length="170" mass="19106">MDFPKILLDKISYYLIDRNETISIAESVTSGFVQLAFSQMPDAEKFYRGGLTAYTLEEKVKHLGIDPSEARAVNCVSQEITELMALNVAEKFGTDWSIATTGYATPVPESGEEIFAYYSISYLGEIILSDKIELHPLTKAIDAQNYFTECILSCLRCEVKKHLLQLAFKN</sequence>
<dbReference type="SUPFAM" id="SSF142433">
    <property type="entry name" value="CinA-like"/>
    <property type="match status" value="1"/>
</dbReference>
<reference evidence="2" key="1">
    <citation type="journal article" date="2014" name="Int. J. Syst. Evol. Microbiol.">
        <title>Complete genome of a new Firmicutes species belonging to the dominant human colonic microbiota ('Ruminococcus bicirculans') reveals two chromosomes and a selective capacity to utilize plant glucans.</title>
        <authorList>
            <consortium name="NISC Comparative Sequencing Program"/>
            <person name="Wegmann U."/>
            <person name="Louis P."/>
            <person name="Goesmann A."/>
            <person name="Henrissat B."/>
            <person name="Duncan S.H."/>
            <person name="Flint H.J."/>
        </authorList>
    </citation>
    <scope>NUCLEOTIDE SEQUENCE</scope>
    <source>
        <strain evidence="2">CCM 8490</strain>
    </source>
</reference>
<feature type="domain" description="CinA C-terminal" evidence="1">
    <location>
        <begin position="9"/>
        <end position="109"/>
    </location>
</feature>
<keyword evidence="5" id="KW-1185">Reference proteome</keyword>
<accession>A0A420DAU5</accession>
<dbReference type="GO" id="GO:0016787">
    <property type="term" value="F:hydrolase activity"/>
    <property type="evidence" value="ECO:0007669"/>
    <property type="project" value="UniProtKB-KW"/>
</dbReference>
<dbReference type="Pfam" id="PF02464">
    <property type="entry name" value="CinA"/>
    <property type="match status" value="1"/>
</dbReference>
<dbReference type="InterPro" id="IPR036653">
    <property type="entry name" value="CinA-like_C"/>
</dbReference>
<dbReference type="Proteomes" id="UP000285906">
    <property type="component" value="Unassembled WGS sequence"/>
</dbReference>
<dbReference type="OrthoDB" id="1252536at2"/>
<evidence type="ECO:0000313" key="2">
    <source>
        <dbReference type="EMBL" id="GGG51013.1"/>
    </source>
</evidence>
<evidence type="ECO:0000313" key="5">
    <source>
        <dbReference type="Proteomes" id="UP000658202"/>
    </source>
</evidence>
<dbReference type="EMBL" id="BMCW01000001">
    <property type="protein sequence ID" value="GGG51013.1"/>
    <property type="molecule type" value="Genomic_DNA"/>
</dbReference>
<dbReference type="InterPro" id="IPR008136">
    <property type="entry name" value="CinA_C"/>
</dbReference>
<comment type="caution">
    <text evidence="3">The sequence shown here is derived from an EMBL/GenBank/DDBJ whole genome shotgun (WGS) entry which is preliminary data.</text>
</comment>
<evidence type="ECO:0000313" key="4">
    <source>
        <dbReference type="Proteomes" id="UP000285906"/>
    </source>
</evidence>
<reference evidence="3 4" key="2">
    <citation type="submission" date="2018-09" db="EMBL/GenBank/DDBJ databases">
        <title>Genomic Encyclopedia of Archaeal and Bacterial Type Strains, Phase II (KMG-II): from individual species to whole genera.</title>
        <authorList>
            <person name="Goeker M."/>
        </authorList>
    </citation>
    <scope>NUCLEOTIDE SEQUENCE [LARGE SCALE GENOMIC DNA]</scope>
    <source>
        <strain evidence="3 4">DSM 27620</strain>
    </source>
</reference>
<dbReference type="AlphaFoldDB" id="A0A420DAU5"/>